<evidence type="ECO:0000313" key="2">
    <source>
        <dbReference type="Proteomes" id="UP000008710"/>
    </source>
</evidence>
<dbReference type="Proteomes" id="UP000008710">
    <property type="component" value="Plasmid pRHL1"/>
</dbReference>
<organism evidence="1 2">
    <name type="scientific">Rhodococcus jostii (strain RHA1)</name>
    <dbReference type="NCBI Taxonomy" id="101510"/>
    <lineage>
        <taxon>Bacteria</taxon>
        <taxon>Bacillati</taxon>
        <taxon>Actinomycetota</taxon>
        <taxon>Actinomycetes</taxon>
        <taxon>Mycobacteriales</taxon>
        <taxon>Nocardiaceae</taxon>
        <taxon>Rhodococcus</taxon>
    </lineage>
</organism>
<gene>
    <name evidence="1" type="ordered locus">RHA1_ro08558</name>
</gene>
<dbReference type="AlphaFoldDB" id="Q0RYN4"/>
<protein>
    <submittedName>
        <fullName evidence="1">Uncharacterized protein</fullName>
    </submittedName>
</protein>
<proteinExistence type="predicted"/>
<sequence length="126" mass="13881">MSVTPQTPPHLGSMRIGRRADCDAFDPSLFLATAAHDDGVGASCRNAGERHSVSPVRRQTDLLRSDRPFRLIQHPDITVSRGVVTLGGHGHFARSANCGHRRVSRCRSRCQRGKRDGNHECCEEVP</sequence>
<keyword evidence="1" id="KW-0614">Plasmid</keyword>
<dbReference type="HOGENOM" id="CLU_1979842_0_0_11"/>
<geneLocation type="plasmid" evidence="1 2">
    <name>pRHL1</name>
</geneLocation>
<reference evidence="2" key="1">
    <citation type="journal article" date="2006" name="Proc. Natl. Acad. Sci. U.S.A.">
        <title>The complete genome of Rhodococcus sp. RHA1 provides insights into a catabolic powerhouse.</title>
        <authorList>
            <person name="McLeod M.P."/>
            <person name="Warren R.L."/>
            <person name="Hsiao W.W.L."/>
            <person name="Araki N."/>
            <person name="Myhre M."/>
            <person name="Fernandes C."/>
            <person name="Miyazawa D."/>
            <person name="Wong W."/>
            <person name="Lillquist A.L."/>
            <person name="Wang D."/>
            <person name="Dosanjh M."/>
            <person name="Hara H."/>
            <person name="Petrescu A."/>
            <person name="Morin R.D."/>
            <person name="Yang G."/>
            <person name="Stott J.M."/>
            <person name="Schein J.E."/>
            <person name="Shin H."/>
            <person name="Smailus D."/>
            <person name="Siddiqui A.S."/>
            <person name="Marra M.A."/>
            <person name="Jones S.J.M."/>
            <person name="Holt R."/>
            <person name="Brinkman F.S.L."/>
            <person name="Miyauchi K."/>
            <person name="Fukuda M."/>
            <person name="Davies J.E."/>
            <person name="Mohn W.W."/>
            <person name="Eltis L.D."/>
        </authorList>
    </citation>
    <scope>NUCLEOTIDE SEQUENCE [LARGE SCALE GENOMIC DNA]</scope>
    <source>
        <strain evidence="2">RHA1</strain>
    </source>
</reference>
<name>Q0RYN4_RHOJR</name>
<dbReference type="KEGG" id="rha:RHA1_ro08558"/>
<accession>Q0RYN4</accession>
<dbReference type="EMBL" id="CP000432">
    <property type="protein sequence ID" value="ABG99602.1"/>
    <property type="molecule type" value="Genomic_DNA"/>
</dbReference>
<evidence type="ECO:0000313" key="1">
    <source>
        <dbReference type="EMBL" id="ABG99602.1"/>
    </source>
</evidence>